<evidence type="ECO:0000313" key="2">
    <source>
        <dbReference type="EMBL" id="MFD1746785.1"/>
    </source>
</evidence>
<sequence>MADNLWFIAVALGPVLLGGAIVFAMMRRRRFSQDEIEERRAANHDLYDRPQSR</sequence>
<organism evidence="2 3">
    <name type="scientific">Rhizobium helianthi</name>
    <dbReference type="NCBI Taxonomy" id="1132695"/>
    <lineage>
        <taxon>Bacteria</taxon>
        <taxon>Pseudomonadati</taxon>
        <taxon>Pseudomonadota</taxon>
        <taxon>Alphaproteobacteria</taxon>
        <taxon>Hyphomicrobiales</taxon>
        <taxon>Rhizobiaceae</taxon>
        <taxon>Rhizobium/Agrobacterium group</taxon>
        <taxon>Rhizobium</taxon>
    </lineage>
</organism>
<keyword evidence="1" id="KW-0812">Transmembrane</keyword>
<dbReference type="NCBIfam" id="TIGR01167">
    <property type="entry name" value="LPXTG_anchor"/>
    <property type="match status" value="1"/>
</dbReference>
<evidence type="ECO:0000256" key="1">
    <source>
        <dbReference type="SAM" id="Phobius"/>
    </source>
</evidence>
<proteinExistence type="predicted"/>
<keyword evidence="1" id="KW-0472">Membrane</keyword>
<comment type="caution">
    <text evidence="2">The sequence shown here is derived from an EMBL/GenBank/DDBJ whole genome shotgun (WGS) entry which is preliminary data.</text>
</comment>
<feature type="transmembrane region" description="Helical" evidence="1">
    <location>
        <begin position="6"/>
        <end position="26"/>
    </location>
</feature>
<dbReference type="Proteomes" id="UP001597322">
    <property type="component" value="Unassembled WGS sequence"/>
</dbReference>
<dbReference type="RefSeq" id="WP_377403021.1">
    <property type="nucleotide sequence ID" value="NZ_JBHUEQ010000026.1"/>
</dbReference>
<accession>A0ABW4M608</accession>
<keyword evidence="1" id="KW-1133">Transmembrane helix</keyword>
<keyword evidence="3" id="KW-1185">Reference proteome</keyword>
<evidence type="ECO:0000313" key="3">
    <source>
        <dbReference type="Proteomes" id="UP001597322"/>
    </source>
</evidence>
<name>A0ABW4M608_9HYPH</name>
<gene>
    <name evidence="2" type="ORF">ACFSE1_15020</name>
</gene>
<dbReference type="EMBL" id="JBHUEQ010000026">
    <property type="protein sequence ID" value="MFD1746785.1"/>
    <property type="molecule type" value="Genomic_DNA"/>
</dbReference>
<reference evidence="3" key="1">
    <citation type="journal article" date="2019" name="Int. J. Syst. Evol. Microbiol.">
        <title>The Global Catalogue of Microorganisms (GCM) 10K type strain sequencing project: providing services to taxonomists for standard genome sequencing and annotation.</title>
        <authorList>
            <consortium name="The Broad Institute Genomics Platform"/>
            <consortium name="The Broad Institute Genome Sequencing Center for Infectious Disease"/>
            <person name="Wu L."/>
            <person name="Ma J."/>
        </authorList>
    </citation>
    <scope>NUCLEOTIDE SEQUENCE [LARGE SCALE GENOMIC DNA]</scope>
    <source>
        <strain evidence="3">CG52</strain>
    </source>
</reference>
<protein>
    <submittedName>
        <fullName evidence="2">LPXTG cell wall anchor domain-containing protein</fullName>
    </submittedName>
</protein>